<keyword evidence="16" id="KW-1185">Reference proteome</keyword>
<dbReference type="Pfam" id="PF00117">
    <property type="entry name" value="GATase"/>
    <property type="match status" value="1"/>
</dbReference>
<dbReference type="GO" id="GO:0044210">
    <property type="term" value="P:'de novo' CTP biosynthetic process"/>
    <property type="evidence" value="ECO:0007669"/>
    <property type="project" value="UniProtKB-UniRule"/>
</dbReference>
<dbReference type="InterPro" id="IPR017926">
    <property type="entry name" value="GATASE"/>
</dbReference>
<feature type="binding site" evidence="11">
    <location>
        <position position="232"/>
    </location>
    <ligand>
        <name>UTP</name>
        <dbReference type="ChEBI" id="CHEBI:46398"/>
    </ligand>
</feature>
<keyword evidence="6 11" id="KW-0067">ATP-binding</keyword>
<dbReference type="GO" id="GO:0019856">
    <property type="term" value="P:pyrimidine nucleobase biosynthetic process"/>
    <property type="evidence" value="ECO:0007669"/>
    <property type="project" value="TreeGrafter"/>
</dbReference>
<feature type="active site" description="Nucleophile; for glutamine hydrolysis" evidence="11">
    <location>
        <position position="390"/>
    </location>
</feature>
<evidence type="ECO:0000256" key="2">
    <source>
        <dbReference type="ARBA" id="ARBA00007533"/>
    </source>
</evidence>
<dbReference type="Pfam" id="PF06418">
    <property type="entry name" value="CTP_synth_N"/>
    <property type="match status" value="1"/>
</dbReference>
<dbReference type="PANTHER" id="PTHR11550">
    <property type="entry name" value="CTP SYNTHASE"/>
    <property type="match status" value="1"/>
</dbReference>
<feature type="binding site" evidence="11">
    <location>
        <position position="232"/>
    </location>
    <ligand>
        <name>CTP</name>
        <dbReference type="ChEBI" id="CHEBI:37563"/>
        <note>allosteric inhibitor</note>
    </ligand>
</feature>
<keyword evidence="7 11" id="KW-0460">Magnesium</keyword>
<gene>
    <name evidence="11" type="primary">pyrG</name>
    <name evidence="15" type="ORF">DFR64_0986</name>
</gene>
<evidence type="ECO:0000313" key="15">
    <source>
        <dbReference type="EMBL" id="REG11112.1"/>
    </source>
</evidence>
<feature type="binding site" evidence="11">
    <location>
        <position position="21"/>
    </location>
    <ligand>
        <name>UTP</name>
        <dbReference type="ChEBI" id="CHEBI:46398"/>
    </ligand>
</feature>
<keyword evidence="4 11" id="KW-0479">Metal-binding</keyword>
<dbReference type="PROSITE" id="PS51273">
    <property type="entry name" value="GATASE_TYPE_1"/>
    <property type="match status" value="1"/>
</dbReference>
<keyword evidence="12" id="KW-1133">Transmembrane helix</keyword>
<dbReference type="HAMAP" id="MF_01227">
    <property type="entry name" value="PyrG"/>
    <property type="match status" value="1"/>
</dbReference>
<dbReference type="Proteomes" id="UP000256388">
    <property type="component" value="Unassembled WGS sequence"/>
</dbReference>
<dbReference type="InterPro" id="IPR029062">
    <property type="entry name" value="Class_I_gatase-like"/>
</dbReference>
<dbReference type="GO" id="GO:0097268">
    <property type="term" value="C:cytoophidium"/>
    <property type="evidence" value="ECO:0007669"/>
    <property type="project" value="UniProtKB-ARBA"/>
</dbReference>
<comment type="catalytic activity">
    <reaction evidence="11">
        <text>L-glutamine + H2O = L-glutamate + NH4(+)</text>
        <dbReference type="Rhea" id="RHEA:15889"/>
        <dbReference type="ChEBI" id="CHEBI:15377"/>
        <dbReference type="ChEBI" id="CHEBI:28938"/>
        <dbReference type="ChEBI" id="CHEBI:29985"/>
        <dbReference type="ChEBI" id="CHEBI:58359"/>
    </reaction>
</comment>
<evidence type="ECO:0000256" key="5">
    <source>
        <dbReference type="ARBA" id="ARBA00022741"/>
    </source>
</evidence>
<dbReference type="AlphaFoldDB" id="A0A347ZSN4"/>
<dbReference type="FunFam" id="3.40.50.880:FF:000002">
    <property type="entry name" value="CTP synthase"/>
    <property type="match status" value="1"/>
</dbReference>
<reference evidence="15 16" key="1">
    <citation type="submission" date="2018-08" db="EMBL/GenBank/DDBJ databases">
        <title>Genomic Encyclopedia of Type Strains, Phase IV (KMG-IV): sequencing the most valuable type-strain genomes for metagenomic binning, comparative biology and taxonomic classification.</title>
        <authorList>
            <person name="Goeker M."/>
        </authorList>
    </citation>
    <scope>NUCLEOTIDE SEQUENCE [LARGE SCALE GENOMIC DNA]</scope>
    <source>
        <strain evidence="15 16">DSM 23923</strain>
    </source>
</reference>
<comment type="catalytic activity">
    <reaction evidence="11">
        <text>UTP + NH4(+) + ATP = CTP + ADP + phosphate + 2 H(+)</text>
        <dbReference type="Rhea" id="RHEA:16597"/>
        <dbReference type="ChEBI" id="CHEBI:15378"/>
        <dbReference type="ChEBI" id="CHEBI:28938"/>
        <dbReference type="ChEBI" id="CHEBI:30616"/>
        <dbReference type="ChEBI" id="CHEBI:37563"/>
        <dbReference type="ChEBI" id="CHEBI:43474"/>
        <dbReference type="ChEBI" id="CHEBI:46398"/>
        <dbReference type="ChEBI" id="CHEBI:456216"/>
    </reaction>
</comment>
<feature type="active site" evidence="11">
    <location>
        <position position="516"/>
    </location>
</feature>
<keyword evidence="12" id="KW-0472">Membrane</keyword>
<evidence type="ECO:0000256" key="11">
    <source>
        <dbReference type="HAMAP-Rule" id="MF_01227"/>
    </source>
</evidence>
<evidence type="ECO:0000256" key="12">
    <source>
        <dbReference type="SAM" id="Phobius"/>
    </source>
</evidence>
<accession>A0A347ZSN4</accession>
<evidence type="ECO:0000256" key="1">
    <source>
        <dbReference type="ARBA" id="ARBA00005171"/>
    </source>
</evidence>
<comment type="function">
    <text evidence="11">Catalyzes the ATP-dependent amination of UTP to CTP with either L-glutamine or ammonia as the source of nitrogen. Regulates intracellular CTP levels through interactions with the four ribonucleotide triphosphates.</text>
</comment>
<proteinExistence type="inferred from homology"/>
<dbReference type="GO" id="GO:0042802">
    <property type="term" value="F:identical protein binding"/>
    <property type="evidence" value="ECO:0007669"/>
    <property type="project" value="TreeGrafter"/>
</dbReference>
<dbReference type="GO" id="GO:0003883">
    <property type="term" value="F:CTP synthase activity"/>
    <property type="evidence" value="ECO:0007669"/>
    <property type="project" value="UniProtKB-UniRule"/>
</dbReference>
<evidence type="ECO:0000256" key="6">
    <source>
        <dbReference type="ARBA" id="ARBA00022840"/>
    </source>
</evidence>
<keyword evidence="5 11" id="KW-0547">Nucleotide-binding</keyword>
<comment type="miscellaneous">
    <text evidence="11">CTPSs have evolved a hybrid strategy for distinguishing between UTP and CTP. The overlapping regions of the product feedback inhibitory and substrate sites recognize a common feature in both compounds, the triphosphate moiety. To differentiate isosteric substrate and product pyrimidine rings, an additional pocket far from the expected kinase/ligase catalytic site, specifically recognizes the cytosine and ribose portions of the product inhibitor.</text>
</comment>
<feature type="binding site" evidence="11">
    <location>
        <position position="471"/>
    </location>
    <ligand>
        <name>L-glutamine</name>
        <dbReference type="ChEBI" id="CHEBI:58359"/>
    </ligand>
</feature>
<dbReference type="EC" id="6.3.4.2" evidence="11"/>
<feature type="binding site" evidence="11">
    <location>
        <position position="79"/>
    </location>
    <ligand>
        <name>Mg(2+)</name>
        <dbReference type="ChEBI" id="CHEBI:18420"/>
    </ligand>
</feature>
<dbReference type="GO" id="GO:0005524">
    <property type="term" value="F:ATP binding"/>
    <property type="evidence" value="ECO:0007669"/>
    <property type="project" value="UniProtKB-KW"/>
</dbReference>
<comment type="activity regulation">
    <text evidence="11">Allosterically activated by GTP, when glutamine is the substrate; GTP has no effect on the reaction when ammonia is the substrate. The allosteric effector GTP functions by stabilizing the protein conformation that binds the tetrahedral intermediate(s) formed during glutamine hydrolysis. Inhibited by the product CTP, via allosteric rather than competitive inhibition.</text>
</comment>
<feature type="active site" evidence="11">
    <location>
        <position position="518"/>
    </location>
</feature>
<sequence>MNKQKLSSQSKFIFFTGGVISSVGKGLTAASIGRLLKERGFSVSVQKLDPYLNVDPGTMSPYQHGEVFVLDDGAETDLDLGHYERFIDIRLHKESNLTSGQIYAEVIAKERRGDYLGGTIQVIPHITDEIKKRILLVAEKSQAEFVLVEVGGTVGDIESQPFLESLRQLRQELGRENTFFVHATWLPHIGATDELKSKPTQHSVRELRSIGISPNMIIARSDYPVHQSIVDKISQFCDVDSEAVIPLVTAPVLYSVPLILEDFHVADYIVKYFGLKARKQVDLSEWKRIIKAEEKPKHNIRIALVGKYIELHDAYISVREALKHASLNNDAQLEICWIHSGDLEKGDGLENLANCDGILVPGGFGYRGVEGKIIAARYAREHKIPYLGLCLGMQMMVIELARTILNDPKANSTEFDPQTTAPVIDLMLEQRHITDMGGTMRLGLYPCKLTPGSIAQRAYQADLVEERHRHRYELNNDYRDILEQNGMLFSGQSPDGMLVEIAEMKDHPFMLGSQFHPEFLSRPNRPHPLFNEFVKVVIAEQEKAGSTVKTA</sequence>
<dbReference type="SUPFAM" id="SSF52317">
    <property type="entry name" value="Class I glutamine amidotransferase-like"/>
    <property type="match status" value="1"/>
</dbReference>
<dbReference type="InterPro" id="IPR017456">
    <property type="entry name" value="CTP_synthase_N"/>
</dbReference>
<keyword evidence="8 11" id="KW-0315">Glutamine amidotransferase</keyword>
<evidence type="ECO:0000256" key="4">
    <source>
        <dbReference type="ARBA" id="ARBA00022723"/>
    </source>
</evidence>
<feature type="binding site" evidence="11">
    <location>
        <begin position="22"/>
        <end position="27"/>
    </location>
    <ligand>
        <name>ATP</name>
        <dbReference type="ChEBI" id="CHEBI:30616"/>
    </ligand>
</feature>
<dbReference type="CDD" id="cd03113">
    <property type="entry name" value="CTPS_N"/>
    <property type="match status" value="1"/>
</dbReference>
<comment type="similarity">
    <text evidence="2 11">Belongs to the CTP synthase family.</text>
</comment>
<evidence type="ECO:0000256" key="7">
    <source>
        <dbReference type="ARBA" id="ARBA00022842"/>
    </source>
</evidence>
<evidence type="ECO:0000256" key="9">
    <source>
        <dbReference type="ARBA" id="ARBA00022975"/>
    </source>
</evidence>
<comment type="caution">
    <text evidence="11">Lacks conserved residue(s) required for the propagation of feature annotation.</text>
</comment>
<feature type="binding site" evidence="11">
    <location>
        <position position="62"/>
    </location>
    <ligand>
        <name>L-glutamine</name>
        <dbReference type="ChEBI" id="CHEBI:58359"/>
    </ligand>
</feature>
<dbReference type="Gene3D" id="3.40.50.300">
    <property type="entry name" value="P-loop containing nucleotide triphosphate hydrolases"/>
    <property type="match status" value="1"/>
</dbReference>
<feature type="binding site" evidence="11">
    <location>
        <begin position="196"/>
        <end position="201"/>
    </location>
    <ligand>
        <name>CTP</name>
        <dbReference type="ChEBI" id="CHEBI:37563"/>
        <note>allosteric inhibitor</note>
    </ligand>
</feature>
<dbReference type="PANTHER" id="PTHR11550:SF0">
    <property type="entry name" value="CTP SYNTHASE-RELATED"/>
    <property type="match status" value="1"/>
</dbReference>
<feature type="binding site" evidence="11">
    <location>
        <begin position="196"/>
        <end position="201"/>
    </location>
    <ligand>
        <name>UTP</name>
        <dbReference type="ChEBI" id="CHEBI:46398"/>
    </ligand>
</feature>
<dbReference type="RefSeq" id="WP_116224254.1">
    <property type="nucleotide sequence ID" value="NZ_AP018437.1"/>
</dbReference>
<evidence type="ECO:0000256" key="10">
    <source>
        <dbReference type="ARBA" id="ARBA00047781"/>
    </source>
</evidence>
<dbReference type="GO" id="GO:0004359">
    <property type="term" value="F:glutaminase activity"/>
    <property type="evidence" value="ECO:0007669"/>
    <property type="project" value="RHEA"/>
</dbReference>
<evidence type="ECO:0000256" key="8">
    <source>
        <dbReference type="ARBA" id="ARBA00022962"/>
    </source>
</evidence>
<comment type="caution">
    <text evidence="15">The sequence shown here is derived from an EMBL/GenBank/DDBJ whole genome shotgun (WGS) entry which is preliminary data.</text>
</comment>
<dbReference type="OrthoDB" id="9801107at2"/>
<feature type="transmembrane region" description="Helical" evidence="12">
    <location>
        <begin position="12"/>
        <end position="36"/>
    </location>
</feature>
<comment type="pathway">
    <text evidence="1 11">Pyrimidine metabolism; CTP biosynthesis via de novo pathway; CTP from UDP: step 2/2.</text>
</comment>
<dbReference type="NCBIfam" id="TIGR00337">
    <property type="entry name" value="PyrG"/>
    <property type="match status" value="1"/>
</dbReference>
<organism evidence="15 16">
    <name type="scientific">Pelolinea submarina</name>
    <dbReference type="NCBI Taxonomy" id="913107"/>
    <lineage>
        <taxon>Bacteria</taxon>
        <taxon>Bacillati</taxon>
        <taxon>Chloroflexota</taxon>
        <taxon>Anaerolineae</taxon>
        <taxon>Anaerolineales</taxon>
        <taxon>Anaerolineaceae</taxon>
        <taxon>Pelolinea</taxon>
    </lineage>
</organism>
<feature type="binding site" evidence="11">
    <location>
        <position position="250"/>
    </location>
    <ligand>
        <name>ATP</name>
        <dbReference type="ChEBI" id="CHEBI:30616"/>
    </ligand>
</feature>
<feature type="region of interest" description="Amidoligase domain" evidence="11">
    <location>
        <begin position="1"/>
        <end position="275"/>
    </location>
</feature>
<feature type="domain" description="CTP synthase N-terminal" evidence="14">
    <location>
        <begin position="11"/>
        <end position="274"/>
    </location>
</feature>
<dbReference type="SUPFAM" id="SSF52540">
    <property type="entry name" value="P-loop containing nucleoside triphosphate hydrolases"/>
    <property type="match status" value="1"/>
</dbReference>
<dbReference type="EMBL" id="QUMS01000001">
    <property type="protein sequence ID" value="REG11112.1"/>
    <property type="molecule type" value="Genomic_DNA"/>
</dbReference>
<dbReference type="NCBIfam" id="NF003792">
    <property type="entry name" value="PRK05380.1"/>
    <property type="match status" value="1"/>
</dbReference>
<comment type="subunit">
    <text evidence="11">Homotetramer.</text>
</comment>
<dbReference type="UniPathway" id="UPA00159">
    <property type="reaction ID" value="UER00277"/>
</dbReference>
<evidence type="ECO:0000259" key="13">
    <source>
        <dbReference type="Pfam" id="PF00117"/>
    </source>
</evidence>
<dbReference type="GO" id="GO:0046872">
    <property type="term" value="F:metal ion binding"/>
    <property type="evidence" value="ECO:0007669"/>
    <property type="project" value="UniProtKB-KW"/>
</dbReference>
<dbReference type="GO" id="GO:0005829">
    <property type="term" value="C:cytosol"/>
    <property type="evidence" value="ECO:0007669"/>
    <property type="project" value="TreeGrafter"/>
</dbReference>
<dbReference type="InterPro" id="IPR027417">
    <property type="entry name" value="P-loop_NTPase"/>
</dbReference>
<evidence type="ECO:0000259" key="14">
    <source>
        <dbReference type="Pfam" id="PF06418"/>
    </source>
</evidence>
<feature type="binding site" evidence="11">
    <location>
        <position position="363"/>
    </location>
    <ligand>
        <name>L-glutamine</name>
        <dbReference type="ChEBI" id="CHEBI:58359"/>
    </ligand>
</feature>
<evidence type="ECO:0000256" key="3">
    <source>
        <dbReference type="ARBA" id="ARBA00022598"/>
    </source>
</evidence>
<comment type="catalytic activity">
    <reaction evidence="10 11">
        <text>UTP + L-glutamine + ATP + H2O = CTP + L-glutamate + ADP + phosphate + 2 H(+)</text>
        <dbReference type="Rhea" id="RHEA:26426"/>
        <dbReference type="ChEBI" id="CHEBI:15377"/>
        <dbReference type="ChEBI" id="CHEBI:15378"/>
        <dbReference type="ChEBI" id="CHEBI:29985"/>
        <dbReference type="ChEBI" id="CHEBI:30616"/>
        <dbReference type="ChEBI" id="CHEBI:37563"/>
        <dbReference type="ChEBI" id="CHEBI:43474"/>
        <dbReference type="ChEBI" id="CHEBI:46398"/>
        <dbReference type="ChEBI" id="CHEBI:58359"/>
        <dbReference type="ChEBI" id="CHEBI:456216"/>
        <dbReference type="EC" id="6.3.4.2"/>
    </reaction>
</comment>
<keyword evidence="9 11" id="KW-0665">Pyrimidine biosynthesis</keyword>
<feature type="binding site" evidence="11">
    <location>
        <position position="21"/>
    </location>
    <ligand>
        <name>CTP</name>
        <dbReference type="ChEBI" id="CHEBI:37563"/>
        <note>allosteric inhibitor</note>
    </ligand>
</feature>
<feature type="binding site" evidence="11">
    <location>
        <begin position="391"/>
        <end position="394"/>
    </location>
    <ligand>
        <name>L-glutamine</name>
        <dbReference type="ChEBI" id="CHEBI:58359"/>
    </ligand>
</feature>
<dbReference type="CDD" id="cd01746">
    <property type="entry name" value="GATase1_CTP_Synthase"/>
    <property type="match status" value="1"/>
</dbReference>
<keyword evidence="3 11" id="KW-0436">Ligase</keyword>
<dbReference type="FunFam" id="3.40.50.300:FF:000009">
    <property type="entry name" value="CTP synthase"/>
    <property type="match status" value="1"/>
</dbReference>
<feature type="binding site" evidence="11">
    <location>
        <position position="414"/>
    </location>
    <ligand>
        <name>L-glutamine</name>
        <dbReference type="ChEBI" id="CHEBI:58359"/>
    </ligand>
</feature>
<feature type="binding site" evidence="11">
    <location>
        <position position="149"/>
    </location>
    <ligand>
        <name>Mg(2+)</name>
        <dbReference type="ChEBI" id="CHEBI:18420"/>
    </ligand>
</feature>
<protein>
    <recommendedName>
        <fullName evidence="11">CTP synthase</fullName>
        <ecNumber evidence="11">6.3.4.2</ecNumber>
    </recommendedName>
    <alternativeName>
        <fullName evidence="11">Cytidine 5'-triphosphate synthase</fullName>
    </alternativeName>
    <alternativeName>
        <fullName evidence="11">Cytidine triphosphate synthetase</fullName>
        <shortName evidence="11">CTP synthetase</shortName>
        <shortName evidence="11">CTPS</shortName>
    </alternativeName>
    <alternativeName>
        <fullName evidence="11">UTP--ammonia ligase</fullName>
    </alternativeName>
</protein>
<dbReference type="Gene3D" id="3.40.50.880">
    <property type="match status" value="1"/>
</dbReference>
<evidence type="ECO:0000313" key="16">
    <source>
        <dbReference type="Proteomes" id="UP000256388"/>
    </source>
</evidence>
<feature type="domain" description="Glutamine amidotransferase" evidence="13">
    <location>
        <begin position="311"/>
        <end position="535"/>
    </location>
</feature>
<feature type="binding site" evidence="11">
    <location>
        <position position="79"/>
    </location>
    <ligand>
        <name>ATP</name>
        <dbReference type="ChEBI" id="CHEBI:30616"/>
    </ligand>
</feature>
<name>A0A347ZSN4_9CHLR</name>
<dbReference type="InterPro" id="IPR004468">
    <property type="entry name" value="CTP_synthase"/>
</dbReference>
<keyword evidence="12" id="KW-0812">Transmembrane</keyword>
<dbReference type="InterPro" id="IPR033828">
    <property type="entry name" value="GATase1_CTP_Synthase"/>
</dbReference>
<feature type="binding site" evidence="11">
    <location>
        <begin position="156"/>
        <end position="158"/>
    </location>
    <ligand>
        <name>CTP</name>
        <dbReference type="ChEBI" id="CHEBI:37563"/>
        <note>allosteric inhibitor</note>
    </ligand>
</feature>